<feature type="domain" description="General secretion pathway GspH" evidence="12">
    <location>
        <begin position="57"/>
        <end position="170"/>
    </location>
</feature>
<dbReference type="EMBL" id="JBGBPY010000001">
    <property type="protein sequence ID" value="MEY2183754.1"/>
    <property type="molecule type" value="Genomic_DNA"/>
</dbReference>
<keyword evidence="8 11" id="KW-0472">Membrane</keyword>
<evidence type="ECO:0000256" key="10">
    <source>
        <dbReference type="ARBA" id="ARBA00030775"/>
    </source>
</evidence>
<dbReference type="InterPro" id="IPR012902">
    <property type="entry name" value="N_methyl_site"/>
</dbReference>
<dbReference type="Pfam" id="PF12019">
    <property type="entry name" value="GspH"/>
    <property type="match status" value="1"/>
</dbReference>
<keyword evidence="3" id="KW-1003">Cell membrane</keyword>
<evidence type="ECO:0000256" key="9">
    <source>
        <dbReference type="ARBA" id="ARBA00025772"/>
    </source>
</evidence>
<evidence type="ECO:0000256" key="7">
    <source>
        <dbReference type="ARBA" id="ARBA00022989"/>
    </source>
</evidence>
<sequence length="200" mass="20184">MRVWSQSRSVPVVGVPCRARGFTLVELMITIAVAAVLLVIAVPSFRNITNSNRLTTAANTMVNALNTARMEAIKLNATTQFCSDLAGNNTDGSSTTSDSALSTACGSSGGAVVELTGSTANSLLAATQGLALPVQLSGNITAVRFSGQGLGYKATDTSKTPVTSTIATVCVAGLSGNNRIAIGMTTGTIITTTPSPGACP</sequence>
<reference evidence="13 14" key="1">
    <citation type="submission" date="2024-07" db="EMBL/GenBank/DDBJ databases">
        <title>Molecular mechanisms and environmental adaptations of flagellar loss and biofilm growth of Rhodanobacter under environmental stress.</title>
        <authorList>
            <person name="Chen M."/>
        </authorList>
    </citation>
    <scope>NUCLEOTIDE SEQUENCE [LARGE SCALE GENOMIC DNA]</scope>
    <source>
        <strain evidence="13 14">RS22</strain>
    </source>
</reference>
<name>A0ABV4AVX7_9GAMM</name>
<dbReference type="NCBIfam" id="TIGR02532">
    <property type="entry name" value="IV_pilin_GFxxxE"/>
    <property type="match status" value="1"/>
</dbReference>
<keyword evidence="5" id="KW-0997">Cell inner membrane</keyword>
<evidence type="ECO:0000313" key="14">
    <source>
        <dbReference type="Proteomes" id="UP001562159"/>
    </source>
</evidence>
<keyword evidence="7 11" id="KW-1133">Transmembrane helix</keyword>
<comment type="similarity">
    <text evidence="9">Belongs to the GSP H family.</text>
</comment>
<evidence type="ECO:0000256" key="11">
    <source>
        <dbReference type="SAM" id="Phobius"/>
    </source>
</evidence>
<dbReference type="InterPro" id="IPR022346">
    <property type="entry name" value="T2SS_GspH"/>
</dbReference>
<dbReference type="PROSITE" id="PS00409">
    <property type="entry name" value="PROKAR_NTER_METHYL"/>
    <property type="match status" value="1"/>
</dbReference>
<keyword evidence="14" id="KW-1185">Reference proteome</keyword>
<proteinExistence type="inferred from homology"/>
<dbReference type="SUPFAM" id="SSF54523">
    <property type="entry name" value="Pili subunits"/>
    <property type="match status" value="1"/>
</dbReference>
<evidence type="ECO:0000256" key="4">
    <source>
        <dbReference type="ARBA" id="ARBA00022481"/>
    </source>
</evidence>
<accession>A0ABV4AVX7</accession>
<keyword evidence="6 11" id="KW-0812">Transmembrane</keyword>
<comment type="subcellular location">
    <subcellularLocation>
        <location evidence="1">Cell inner membrane</location>
        <topology evidence="1">Single-pass membrane protein</topology>
    </subcellularLocation>
</comment>
<keyword evidence="4" id="KW-0488">Methylation</keyword>
<dbReference type="Proteomes" id="UP001562159">
    <property type="component" value="Unassembled WGS sequence"/>
</dbReference>
<evidence type="ECO:0000256" key="3">
    <source>
        <dbReference type="ARBA" id="ARBA00022475"/>
    </source>
</evidence>
<dbReference type="InterPro" id="IPR045584">
    <property type="entry name" value="Pilin-like"/>
</dbReference>
<protein>
    <recommendedName>
        <fullName evidence="2">Type II secretion system protein H</fullName>
    </recommendedName>
    <alternativeName>
        <fullName evidence="10">General secretion pathway protein H</fullName>
    </alternativeName>
</protein>
<evidence type="ECO:0000256" key="6">
    <source>
        <dbReference type="ARBA" id="ARBA00022692"/>
    </source>
</evidence>
<gene>
    <name evidence="13" type="ORF">AB7878_15125</name>
</gene>
<evidence type="ECO:0000256" key="5">
    <source>
        <dbReference type="ARBA" id="ARBA00022519"/>
    </source>
</evidence>
<feature type="transmembrane region" description="Helical" evidence="11">
    <location>
        <begin position="21"/>
        <end position="45"/>
    </location>
</feature>
<organism evidence="13 14">
    <name type="scientific">Rhodanobacter humi</name>
    <dbReference type="NCBI Taxonomy" id="1888173"/>
    <lineage>
        <taxon>Bacteria</taxon>
        <taxon>Pseudomonadati</taxon>
        <taxon>Pseudomonadota</taxon>
        <taxon>Gammaproteobacteria</taxon>
        <taxon>Lysobacterales</taxon>
        <taxon>Rhodanobacteraceae</taxon>
        <taxon>Rhodanobacter</taxon>
    </lineage>
</organism>
<evidence type="ECO:0000259" key="12">
    <source>
        <dbReference type="Pfam" id="PF12019"/>
    </source>
</evidence>
<evidence type="ECO:0000256" key="1">
    <source>
        <dbReference type="ARBA" id="ARBA00004377"/>
    </source>
</evidence>
<evidence type="ECO:0000256" key="8">
    <source>
        <dbReference type="ARBA" id="ARBA00023136"/>
    </source>
</evidence>
<evidence type="ECO:0000256" key="2">
    <source>
        <dbReference type="ARBA" id="ARBA00021549"/>
    </source>
</evidence>
<dbReference type="Gene3D" id="3.30.700.10">
    <property type="entry name" value="Glycoprotein, Type 4 Pilin"/>
    <property type="match status" value="1"/>
</dbReference>
<evidence type="ECO:0000313" key="13">
    <source>
        <dbReference type="EMBL" id="MEY2183754.1"/>
    </source>
</evidence>
<comment type="caution">
    <text evidence="13">The sequence shown here is derived from an EMBL/GenBank/DDBJ whole genome shotgun (WGS) entry which is preliminary data.</text>
</comment>
<dbReference type="Pfam" id="PF07963">
    <property type="entry name" value="N_methyl"/>
    <property type="match status" value="1"/>
</dbReference>